<dbReference type="RefSeq" id="WP_126771356.1">
    <property type="nucleotide sequence ID" value="NZ_PIPX01000001.1"/>
</dbReference>
<dbReference type="EMBL" id="PIPX01000001">
    <property type="protein sequence ID" value="RUO56259.1"/>
    <property type="molecule type" value="Genomic_DNA"/>
</dbReference>
<evidence type="ECO:0000313" key="2">
    <source>
        <dbReference type="EMBL" id="RUO56259.1"/>
    </source>
</evidence>
<dbReference type="InterPro" id="IPR045689">
    <property type="entry name" value="Slr4"/>
</dbReference>
<evidence type="ECO:0000256" key="1">
    <source>
        <dbReference type="SAM" id="SignalP"/>
    </source>
</evidence>
<name>A0A432Y5K0_9GAMM</name>
<evidence type="ECO:0000313" key="3">
    <source>
        <dbReference type="Proteomes" id="UP000287649"/>
    </source>
</evidence>
<dbReference type="AlphaFoldDB" id="A0A432Y5K0"/>
<proteinExistence type="predicted"/>
<keyword evidence="1" id="KW-0732">Signal</keyword>
<dbReference type="Pfam" id="PF19526">
    <property type="entry name" value="Slr4"/>
    <property type="match status" value="1"/>
</dbReference>
<dbReference type="Proteomes" id="UP000287649">
    <property type="component" value="Unassembled WGS sequence"/>
</dbReference>
<keyword evidence="3" id="KW-1185">Reference proteome</keyword>
<feature type="signal peptide" evidence="1">
    <location>
        <begin position="1"/>
        <end position="23"/>
    </location>
</feature>
<protein>
    <recommendedName>
        <fullName evidence="4">Tip attachment protein J domain-containing protein</fullName>
    </recommendedName>
</protein>
<evidence type="ECO:0008006" key="4">
    <source>
        <dbReference type="Google" id="ProtNLM"/>
    </source>
</evidence>
<dbReference type="OrthoDB" id="9823875at2"/>
<reference evidence="3" key="1">
    <citation type="journal article" date="2018" name="Front. Microbiol.">
        <title>Genome-Based Analysis Reveals the Taxonomy and Diversity of the Family Idiomarinaceae.</title>
        <authorList>
            <person name="Liu Y."/>
            <person name="Lai Q."/>
            <person name="Shao Z."/>
        </authorList>
    </citation>
    <scope>NUCLEOTIDE SEQUENCE [LARGE SCALE GENOMIC DNA]</scope>
    <source>
        <strain evidence="3">PO-M2</strain>
    </source>
</reference>
<feature type="chain" id="PRO_5019037977" description="Tip attachment protein J domain-containing protein" evidence="1">
    <location>
        <begin position="24"/>
        <end position="562"/>
    </location>
</feature>
<sequence length="562" mass="60982">MCKSSFAAVALGAAAFFSSMALSADLQQTQAVRTSPEYLSLTDSFNSSSIHMELRDSYARGDFIILQFPGEGVVDTSSLPAQLYIESQKEYNLPTTNFVFNVGDDRDHPCHTAVAANPQYTHWHYESQTTYPYLTIDELCRGYISETEHFLRVWAAPDLLRAYKGLTLDNIGSGYLAAEDLTWVKFRITDFNGPSELTTVGAPIDFGAVSLDAAKLVALNASSYPVMTVSRTNYDGYPDVPGHVPDELDVHNEDRATLVTLQPQWQMKVGTEVFDRTVAVEEPYRRLFVVGASDSDADTDSAEFQLQTAALDLAAVPQNVTYTLSGSDRFSWLGLGAGELEPGDLSPHVELPSSSCVWLEVTADALQWRCNAQLADGSDLLASQLLSLRLNGELVVTHGDFTLTAVVGFGEEHTVDLDPLALGAWGLNGTAFTVAALPYAVQQVSAQSGVGVDQILYLTNRKVFAAGDEIPKVYIEVTDADGVRHELAEALVGDLRASTGVTKLAGVVREALFAKGLLHTSQRIALTVVVAQEPDLLALHSAYTIGNDRNWMPNDSQRVSSP</sequence>
<gene>
    <name evidence="2" type="ORF">CWI70_05775</name>
</gene>
<accession>A0A432Y5K0</accession>
<comment type="caution">
    <text evidence="2">The sequence shown here is derived from an EMBL/GenBank/DDBJ whole genome shotgun (WGS) entry which is preliminary data.</text>
</comment>
<organism evidence="2 3">
    <name type="scientific">Pseudidiomarina homiensis</name>
    <dbReference type="NCBI Taxonomy" id="364198"/>
    <lineage>
        <taxon>Bacteria</taxon>
        <taxon>Pseudomonadati</taxon>
        <taxon>Pseudomonadota</taxon>
        <taxon>Gammaproteobacteria</taxon>
        <taxon>Alteromonadales</taxon>
        <taxon>Idiomarinaceae</taxon>
        <taxon>Pseudidiomarina</taxon>
    </lineage>
</organism>
<dbReference type="CDD" id="cd22554">
    <property type="entry name" value="Slr4-like"/>
    <property type="match status" value="1"/>
</dbReference>